<accession>A0A3E0UHJ2</accession>
<feature type="signal peptide" evidence="1">
    <location>
        <begin position="1"/>
        <end position="23"/>
    </location>
</feature>
<dbReference type="OrthoDB" id="6313698at2"/>
<organism evidence="2 3">
    <name type="scientific">Thalassotalea euphylliae</name>
    <dbReference type="NCBI Taxonomy" id="1655234"/>
    <lineage>
        <taxon>Bacteria</taxon>
        <taxon>Pseudomonadati</taxon>
        <taxon>Pseudomonadota</taxon>
        <taxon>Gammaproteobacteria</taxon>
        <taxon>Alteromonadales</taxon>
        <taxon>Colwelliaceae</taxon>
        <taxon>Thalassotalea</taxon>
    </lineage>
</organism>
<dbReference type="Proteomes" id="UP000256999">
    <property type="component" value="Unassembled WGS sequence"/>
</dbReference>
<protein>
    <recommendedName>
        <fullName evidence="4">Outer membrane protein beta-barrel domain-containing protein</fullName>
    </recommendedName>
</protein>
<reference evidence="2 3" key="1">
    <citation type="submission" date="2018-08" db="EMBL/GenBank/DDBJ databases">
        <title>Thalassotalea euphylliae genome.</title>
        <authorList>
            <person name="Summers S."/>
            <person name="Rice S.A."/>
            <person name="Freckelton M.L."/>
            <person name="Nedved B.T."/>
            <person name="Hadfield M.G."/>
        </authorList>
    </citation>
    <scope>NUCLEOTIDE SEQUENCE [LARGE SCALE GENOMIC DNA]</scope>
    <source>
        <strain evidence="2 3">H2</strain>
    </source>
</reference>
<evidence type="ECO:0000256" key="1">
    <source>
        <dbReference type="SAM" id="SignalP"/>
    </source>
</evidence>
<comment type="caution">
    <text evidence="2">The sequence shown here is derived from an EMBL/GenBank/DDBJ whole genome shotgun (WGS) entry which is preliminary data.</text>
</comment>
<name>A0A3E0UHJ2_9GAMM</name>
<dbReference type="RefSeq" id="WP_116001017.1">
    <property type="nucleotide sequence ID" value="NZ_QUOV01000001.1"/>
</dbReference>
<dbReference type="EMBL" id="QUOV01000001">
    <property type="protein sequence ID" value="REL36349.1"/>
    <property type="molecule type" value="Genomic_DNA"/>
</dbReference>
<evidence type="ECO:0008006" key="4">
    <source>
        <dbReference type="Google" id="ProtNLM"/>
    </source>
</evidence>
<evidence type="ECO:0000313" key="3">
    <source>
        <dbReference type="Proteomes" id="UP000256999"/>
    </source>
</evidence>
<proteinExistence type="predicted"/>
<evidence type="ECO:0000313" key="2">
    <source>
        <dbReference type="EMBL" id="REL36349.1"/>
    </source>
</evidence>
<gene>
    <name evidence="2" type="ORF">DXX92_14065</name>
</gene>
<feature type="chain" id="PRO_5017646432" description="Outer membrane protein beta-barrel domain-containing protein" evidence="1">
    <location>
        <begin position="24"/>
        <end position="175"/>
    </location>
</feature>
<keyword evidence="1" id="KW-0732">Signal</keyword>
<dbReference type="AlphaFoldDB" id="A0A3E0UHJ2"/>
<sequence length="175" mass="19112">MNKHRLIWLIALFAAHISITSHAEDINFSLGTGYPYLFIPEVSYSASGGQQRLYANYKLGLDDGFAIGFEHSLDSANQHAIGLLVGAIGAQDDERPCPNNDEENSVAEGLASVIACSIVEVFDHETTNGIGLSYSYNHRGLNNSGFRIRFEAGYGEGVDSKEKRFDGAVVLSYQF</sequence>